<feature type="transmembrane region" description="Helical" evidence="7">
    <location>
        <begin position="172"/>
        <end position="191"/>
    </location>
</feature>
<comment type="similarity">
    <text evidence="6">Belongs to the SLC35G solute transporter family.</text>
</comment>
<name>A0A6J0V117_9SAUR</name>
<proteinExistence type="inferred from homology"/>
<dbReference type="InParanoid" id="A0A6J0V117"/>
<feature type="domain" description="EamA" evidence="8">
    <location>
        <begin position="52"/>
        <end position="186"/>
    </location>
</feature>
<dbReference type="PANTHER" id="PTHR22911">
    <property type="entry name" value="ACYL-MALONYL CONDENSING ENZYME-RELATED"/>
    <property type="match status" value="1"/>
</dbReference>
<evidence type="ECO:0000256" key="2">
    <source>
        <dbReference type="ARBA" id="ARBA00022692"/>
    </source>
</evidence>
<feature type="transmembrane region" description="Helical" evidence="7">
    <location>
        <begin position="203"/>
        <end position="225"/>
    </location>
</feature>
<dbReference type="GO" id="GO:0016020">
    <property type="term" value="C:membrane"/>
    <property type="evidence" value="ECO:0007669"/>
    <property type="project" value="UniProtKB-SubCell"/>
</dbReference>
<keyword evidence="9" id="KW-1185">Reference proteome</keyword>
<dbReference type="RefSeq" id="XP_020665255.1">
    <property type="nucleotide sequence ID" value="XM_020809596.2"/>
</dbReference>
<dbReference type="InterPro" id="IPR037185">
    <property type="entry name" value="EmrE-like"/>
</dbReference>
<feature type="transmembrane region" description="Helical" evidence="7">
    <location>
        <begin position="121"/>
        <end position="138"/>
    </location>
</feature>
<comment type="subcellular location">
    <subcellularLocation>
        <location evidence="1">Membrane</location>
        <topology evidence="1">Multi-pass membrane protein</topology>
    </subcellularLocation>
</comment>
<evidence type="ECO:0000256" key="1">
    <source>
        <dbReference type="ARBA" id="ARBA00004141"/>
    </source>
</evidence>
<evidence type="ECO:0000313" key="9">
    <source>
        <dbReference type="Proteomes" id="UP001652642"/>
    </source>
</evidence>
<keyword evidence="2 7" id="KW-0812">Transmembrane</keyword>
<dbReference type="SUPFAM" id="SSF103481">
    <property type="entry name" value="Multidrug resistance efflux transporter EmrE"/>
    <property type="match status" value="1"/>
</dbReference>
<evidence type="ECO:0000256" key="7">
    <source>
        <dbReference type="SAM" id="Phobius"/>
    </source>
</evidence>
<feature type="transmembrane region" description="Helical" evidence="7">
    <location>
        <begin position="80"/>
        <end position="100"/>
    </location>
</feature>
<evidence type="ECO:0000313" key="10">
    <source>
        <dbReference type="RefSeq" id="XP_020665255.1"/>
    </source>
</evidence>
<gene>
    <name evidence="10" type="primary">LOC110087740</name>
</gene>
<dbReference type="AlphaFoldDB" id="A0A6J0V117"/>
<evidence type="ECO:0000256" key="6">
    <source>
        <dbReference type="ARBA" id="ARBA00038136"/>
    </source>
</evidence>
<dbReference type="Pfam" id="PF00892">
    <property type="entry name" value="EamA"/>
    <property type="match status" value="2"/>
</dbReference>
<dbReference type="InterPro" id="IPR000620">
    <property type="entry name" value="EamA_dom"/>
</dbReference>
<reference evidence="10" key="1">
    <citation type="submission" date="2025-08" db="UniProtKB">
        <authorList>
            <consortium name="RefSeq"/>
        </authorList>
    </citation>
    <scope>IDENTIFICATION</scope>
</reference>
<keyword evidence="3" id="KW-0677">Repeat</keyword>
<evidence type="ECO:0000256" key="5">
    <source>
        <dbReference type="ARBA" id="ARBA00023136"/>
    </source>
</evidence>
<protein>
    <submittedName>
        <fullName evidence="10">Solute carrier family 35 member G3-like</fullName>
    </submittedName>
</protein>
<keyword evidence="5 7" id="KW-0472">Membrane</keyword>
<feature type="transmembrane region" description="Helical" evidence="7">
    <location>
        <begin position="320"/>
        <end position="337"/>
    </location>
</feature>
<evidence type="ECO:0000256" key="4">
    <source>
        <dbReference type="ARBA" id="ARBA00022989"/>
    </source>
</evidence>
<dbReference type="PANTHER" id="PTHR22911:SF32">
    <property type="entry name" value="SOLUTE CARRIER FAMILY 35 MEMBER G5-RELATED"/>
    <property type="match status" value="1"/>
</dbReference>
<feature type="transmembrane region" description="Helical" evidence="7">
    <location>
        <begin position="53"/>
        <end position="74"/>
    </location>
</feature>
<keyword evidence="4 7" id="KW-1133">Transmembrane helix</keyword>
<feature type="domain" description="EamA" evidence="8">
    <location>
        <begin position="203"/>
        <end position="336"/>
    </location>
</feature>
<sequence length="362" mass="38760">MYPTASEQRPPPKAAWTISDFLRFSPPCSPPPPPPPPRPAWNHYRPSESMKGLLVALLGSGVPAGFVAPFTHIAHEASGIPSLEILLFRCTLHLLFAGYLRCKKAPCFGPTEASRRCLLHAIINVVSIGCAYSSFIMVPSGNAATVRKGSSTICSVLLALCLEDSRLTGYDWFGLLGSTLGLIIMVVPDVLNLDKTTQLYNAFGYALACLGGTALALGLVIFRALDFPLKLMTVAFMFGVVGSLVCFPLMFLLQEPVMPLDPLTWTNVATISFLALVSFLCASYAVTKAHPALVCAVLHSEVVVTLAVQYYVLHEAVTPFDIMGAGVILGSIAIITVQNISCDTTEEDEEDGEDAGEPEGSH</sequence>
<feature type="transmembrane region" description="Helical" evidence="7">
    <location>
        <begin position="265"/>
        <end position="285"/>
    </location>
</feature>
<dbReference type="KEGG" id="pvt:110087740"/>
<evidence type="ECO:0000259" key="8">
    <source>
        <dbReference type="Pfam" id="PF00892"/>
    </source>
</evidence>
<feature type="transmembrane region" description="Helical" evidence="7">
    <location>
        <begin position="231"/>
        <end position="253"/>
    </location>
</feature>
<organism evidence="9 10">
    <name type="scientific">Pogona vitticeps</name>
    <name type="common">central bearded dragon</name>
    <dbReference type="NCBI Taxonomy" id="103695"/>
    <lineage>
        <taxon>Eukaryota</taxon>
        <taxon>Metazoa</taxon>
        <taxon>Chordata</taxon>
        <taxon>Craniata</taxon>
        <taxon>Vertebrata</taxon>
        <taxon>Euteleostomi</taxon>
        <taxon>Lepidosauria</taxon>
        <taxon>Squamata</taxon>
        <taxon>Bifurcata</taxon>
        <taxon>Unidentata</taxon>
        <taxon>Episquamata</taxon>
        <taxon>Toxicofera</taxon>
        <taxon>Iguania</taxon>
        <taxon>Acrodonta</taxon>
        <taxon>Agamidae</taxon>
        <taxon>Amphibolurinae</taxon>
        <taxon>Pogona</taxon>
    </lineage>
</organism>
<evidence type="ECO:0000256" key="3">
    <source>
        <dbReference type="ARBA" id="ARBA00022737"/>
    </source>
</evidence>
<accession>A0A6J0V117</accession>
<dbReference type="Proteomes" id="UP001652642">
    <property type="component" value="Chromosome 6"/>
</dbReference>
<dbReference type="GeneID" id="110087740"/>